<dbReference type="Pfam" id="PF01502">
    <property type="entry name" value="PRA-CH"/>
    <property type="match status" value="1"/>
</dbReference>
<dbReference type="InterPro" id="IPR038019">
    <property type="entry name" value="PRib_AMP_CycHydrolase_sf"/>
</dbReference>
<dbReference type="Pfam" id="PF01503">
    <property type="entry name" value="PRA-PH"/>
    <property type="match status" value="1"/>
</dbReference>
<dbReference type="EMBL" id="SEOQ01000002">
    <property type="protein sequence ID" value="TFY72933.1"/>
    <property type="molecule type" value="Genomic_DNA"/>
</dbReference>
<evidence type="ECO:0000256" key="10">
    <source>
        <dbReference type="ARBA" id="ARBA00023268"/>
    </source>
</evidence>
<dbReference type="AlphaFoldDB" id="A0A4Y9ZGG7"/>
<dbReference type="Proteomes" id="UP000298327">
    <property type="component" value="Unassembled WGS sequence"/>
</dbReference>
<keyword evidence="7" id="KW-0378">Hydrolase</keyword>
<evidence type="ECO:0000256" key="5">
    <source>
        <dbReference type="ARBA" id="ARBA00022605"/>
    </source>
</evidence>
<comment type="catalytic activity">
    <reaction evidence="2">
        <text>1-(5-phospho-beta-D-ribosyl)-ATP + H2O = 1-(5-phospho-beta-D-ribosyl)-5'-AMP + diphosphate + H(+)</text>
        <dbReference type="Rhea" id="RHEA:22828"/>
        <dbReference type="ChEBI" id="CHEBI:15377"/>
        <dbReference type="ChEBI" id="CHEBI:15378"/>
        <dbReference type="ChEBI" id="CHEBI:33019"/>
        <dbReference type="ChEBI" id="CHEBI:59457"/>
        <dbReference type="ChEBI" id="CHEBI:73183"/>
        <dbReference type="EC" id="3.6.1.31"/>
    </reaction>
</comment>
<organism evidence="12 13">
    <name type="scientific">Dentipellis fragilis</name>
    <dbReference type="NCBI Taxonomy" id="205917"/>
    <lineage>
        <taxon>Eukaryota</taxon>
        <taxon>Fungi</taxon>
        <taxon>Dikarya</taxon>
        <taxon>Basidiomycota</taxon>
        <taxon>Agaricomycotina</taxon>
        <taxon>Agaricomycetes</taxon>
        <taxon>Russulales</taxon>
        <taxon>Hericiaceae</taxon>
        <taxon>Dentipellis</taxon>
    </lineage>
</organism>
<proteinExistence type="predicted"/>
<evidence type="ECO:0000256" key="4">
    <source>
        <dbReference type="ARBA" id="ARBA00005204"/>
    </source>
</evidence>
<sequence length="449" mass="49319">MSVFLPLVDRQDDGLVSALARIGPLIIPALSVQDGTTFTEHERYILVDHDASVDADEIISWLDTGVEKVIVPLAWATELIGLVPVERLVLLLDVANANAVSDKVRSSVSGVMLKSPTLELDLISSVSQFFAGSSIFVLSTSAELPSPSNIRELIGAGATLILPTSQLTVSKSSSTRLNIADAFLAPVVSDRPDGLFPTVVSSHLQGGRSLGLVYSSRESVKESIITGKGVYQSRKHGLWRKGETSGATQDVVRIRLDCDNDSLEFSVIQNGAGFCHLNRTSCFGTLNGLSALEATLQSRLASAPEGSYTRRLFNDAQLLRSKIMEEADELCSAETKEEVAFEAADLLYFALTRCVAAGVSIADIEKSLDRKARKVTRRPDKLVEFVKKKNRHHDEDTVREEAESVLEWFYDTYEQRFKDPGIPDPRQTDWSTFLRGRYIGLELEVPRTT</sequence>
<dbReference type="InterPro" id="IPR008179">
    <property type="entry name" value="HisE"/>
</dbReference>
<evidence type="ECO:0000313" key="13">
    <source>
        <dbReference type="Proteomes" id="UP000298327"/>
    </source>
</evidence>
<evidence type="ECO:0000256" key="7">
    <source>
        <dbReference type="ARBA" id="ARBA00022801"/>
    </source>
</evidence>
<dbReference type="FunFam" id="1.10.287.1080:FF:000002">
    <property type="entry name" value="Histidine biosynthesis bifunctional protein HisIE"/>
    <property type="match status" value="1"/>
</dbReference>
<evidence type="ECO:0000256" key="8">
    <source>
        <dbReference type="ARBA" id="ARBA00022840"/>
    </source>
</evidence>
<reference evidence="12 13" key="1">
    <citation type="submission" date="2019-02" db="EMBL/GenBank/DDBJ databases">
        <title>Genome sequencing of the rare red list fungi Dentipellis fragilis.</title>
        <authorList>
            <person name="Buettner E."/>
            <person name="Kellner H."/>
        </authorList>
    </citation>
    <scope>NUCLEOTIDE SEQUENCE [LARGE SCALE GENOMIC DNA]</scope>
    <source>
        <strain evidence="12 13">DSM 105465</strain>
    </source>
</reference>
<comment type="pathway">
    <text evidence="3">Amino-acid biosynthesis; L-histidine biosynthesis; L-histidine from 5-phospho-alpha-D-ribose 1-diphosphate: step 3/9.</text>
</comment>
<keyword evidence="8" id="KW-0067">ATP-binding</keyword>
<name>A0A4Y9ZGG7_9AGAM</name>
<dbReference type="GO" id="GO:0000105">
    <property type="term" value="P:L-histidine biosynthetic process"/>
    <property type="evidence" value="ECO:0007669"/>
    <property type="project" value="UniProtKB-UniPathway"/>
</dbReference>
<evidence type="ECO:0000256" key="1">
    <source>
        <dbReference type="ARBA" id="ARBA00000024"/>
    </source>
</evidence>
<dbReference type="GO" id="GO:0005524">
    <property type="term" value="F:ATP binding"/>
    <property type="evidence" value="ECO:0007669"/>
    <property type="project" value="UniProtKB-KW"/>
</dbReference>
<evidence type="ECO:0000256" key="3">
    <source>
        <dbReference type="ARBA" id="ARBA00005169"/>
    </source>
</evidence>
<keyword evidence="10" id="KW-0511">Multifunctional enzyme</keyword>
<feature type="domain" description="Phosphoribosyl-AMP cyclohydrolase" evidence="11">
    <location>
        <begin position="212"/>
        <end position="283"/>
    </location>
</feature>
<dbReference type="InterPro" id="IPR021130">
    <property type="entry name" value="PRib-ATP_PPHydrolase-like"/>
</dbReference>
<gene>
    <name evidence="12" type="ORF">EVG20_g93</name>
</gene>
<evidence type="ECO:0000256" key="9">
    <source>
        <dbReference type="ARBA" id="ARBA00023102"/>
    </source>
</evidence>
<accession>A0A4Y9ZGG7</accession>
<dbReference type="GO" id="GO:0004636">
    <property type="term" value="F:phosphoribosyl-ATP diphosphatase activity"/>
    <property type="evidence" value="ECO:0007669"/>
    <property type="project" value="UniProtKB-EC"/>
</dbReference>
<dbReference type="STRING" id="205917.A0A4Y9ZGG7"/>
<protein>
    <recommendedName>
        <fullName evidence="11">Phosphoribosyl-AMP cyclohydrolase domain-containing protein</fullName>
    </recommendedName>
</protein>
<dbReference type="SUPFAM" id="SSF141734">
    <property type="entry name" value="HisI-like"/>
    <property type="match status" value="1"/>
</dbReference>
<keyword evidence="6" id="KW-0547">Nucleotide-binding</keyword>
<dbReference type="CDD" id="cd11546">
    <property type="entry name" value="NTP-PPase_His4"/>
    <property type="match status" value="1"/>
</dbReference>
<dbReference type="Gene3D" id="1.10.287.1080">
    <property type="entry name" value="MazG-like"/>
    <property type="match status" value="1"/>
</dbReference>
<dbReference type="PANTHER" id="PTHR42945:SF1">
    <property type="entry name" value="HISTIDINE BIOSYNTHESIS BIFUNCTIONAL PROTEIN HIS7"/>
    <property type="match status" value="1"/>
</dbReference>
<dbReference type="NCBIfam" id="TIGR03188">
    <property type="entry name" value="histidine_hisI"/>
    <property type="match status" value="1"/>
</dbReference>
<keyword evidence="5" id="KW-0028">Amino-acid biosynthesis</keyword>
<dbReference type="PANTHER" id="PTHR42945">
    <property type="entry name" value="HISTIDINE BIOSYNTHESIS BIFUNCTIONAL PROTEIN"/>
    <property type="match status" value="1"/>
</dbReference>
<comment type="pathway">
    <text evidence="4">Amino-acid biosynthesis; L-histidine biosynthesis; L-histidine from 5-phospho-alpha-D-ribose 1-diphosphate: step 2/9.</text>
</comment>
<dbReference type="GO" id="GO:0004635">
    <property type="term" value="F:phosphoribosyl-AMP cyclohydrolase activity"/>
    <property type="evidence" value="ECO:0007669"/>
    <property type="project" value="UniProtKB-EC"/>
</dbReference>
<comment type="catalytic activity">
    <reaction evidence="1">
        <text>1-(5-phospho-beta-D-ribosyl)-5'-AMP + H2O = 1-(5-phospho-beta-D-ribosyl)-5-[(5-phospho-beta-D-ribosylamino)methylideneamino]imidazole-4-carboxamide</text>
        <dbReference type="Rhea" id="RHEA:20049"/>
        <dbReference type="ChEBI" id="CHEBI:15377"/>
        <dbReference type="ChEBI" id="CHEBI:58435"/>
        <dbReference type="ChEBI" id="CHEBI:59457"/>
        <dbReference type="EC" id="3.5.4.19"/>
    </reaction>
</comment>
<keyword evidence="9" id="KW-0368">Histidine biosynthesis</keyword>
<evidence type="ECO:0000259" key="11">
    <source>
        <dbReference type="Pfam" id="PF01502"/>
    </source>
</evidence>
<dbReference type="OrthoDB" id="1703565at2759"/>
<keyword evidence="13" id="KW-1185">Reference proteome</keyword>
<evidence type="ECO:0000313" key="12">
    <source>
        <dbReference type="EMBL" id="TFY72933.1"/>
    </source>
</evidence>
<dbReference type="Gene3D" id="3.10.20.810">
    <property type="entry name" value="Phosphoribosyl-AMP cyclohydrolase"/>
    <property type="match status" value="1"/>
</dbReference>
<evidence type="ECO:0000256" key="6">
    <source>
        <dbReference type="ARBA" id="ARBA00022741"/>
    </source>
</evidence>
<comment type="caution">
    <text evidence="12">The sequence shown here is derived from an EMBL/GenBank/DDBJ whole genome shotgun (WGS) entry which is preliminary data.</text>
</comment>
<dbReference type="FunFam" id="3.10.20.810:FF:000002">
    <property type="entry name" value="Histidine biosynthesis trifunctional protein"/>
    <property type="match status" value="1"/>
</dbReference>
<dbReference type="SUPFAM" id="SSF101386">
    <property type="entry name" value="all-alpha NTP pyrophosphatases"/>
    <property type="match status" value="1"/>
</dbReference>
<dbReference type="InterPro" id="IPR002496">
    <property type="entry name" value="PRib_AMP_CycHydrolase_dom"/>
</dbReference>
<dbReference type="UniPathway" id="UPA00031">
    <property type="reaction ID" value="UER00007"/>
</dbReference>
<evidence type="ECO:0000256" key="2">
    <source>
        <dbReference type="ARBA" id="ARBA00001460"/>
    </source>
</evidence>